<organism evidence="1 2">
    <name type="scientific">Flavobacterium humidisoli</name>
    <dbReference type="NCBI Taxonomy" id="2937442"/>
    <lineage>
        <taxon>Bacteria</taxon>
        <taxon>Pseudomonadati</taxon>
        <taxon>Bacteroidota</taxon>
        <taxon>Flavobacteriia</taxon>
        <taxon>Flavobacteriales</taxon>
        <taxon>Flavobacteriaceae</taxon>
        <taxon>Flavobacterium</taxon>
    </lineage>
</organism>
<keyword evidence="2" id="KW-1185">Reference proteome</keyword>
<gene>
    <name evidence="1" type="ORF">M0M44_20140</name>
</gene>
<evidence type="ECO:0008006" key="3">
    <source>
        <dbReference type="Google" id="ProtNLM"/>
    </source>
</evidence>
<dbReference type="RefSeq" id="WP_248727321.1">
    <property type="nucleotide sequence ID" value="NZ_CP096829.1"/>
</dbReference>
<evidence type="ECO:0000313" key="1">
    <source>
        <dbReference type="EMBL" id="UPZ15059.1"/>
    </source>
</evidence>
<protein>
    <recommendedName>
        <fullName evidence="3">TIGR02450 family Trp-rich protein</fullName>
    </recommendedName>
</protein>
<dbReference type="Proteomes" id="UP000829998">
    <property type="component" value="Chromosome"/>
</dbReference>
<reference evidence="1 2" key="1">
    <citation type="submission" date="2022-04" db="EMBL/GenBank/DDBJ databases">
        <authorList>
            <person name="Ra J.-S."/>
            <person name="Kim S.-B."/>
        </authorList>
    </citation>
    <scope>NUCLEOTIDE SEQUENCE [LARGE SCALE GENOMIC DNA]</scope>
    <source>
        <strain evidence="1 2">MMS21-Er5</strain>
    </source>
</reference>
<proteinExistence type="predicted"/>
<sequence>MNDIEKKEVVKKWLEKNQFFNVETNDSNFMVADGISHRLVVMIGSENIDFQIEEIKIKTLKSGRQLWKADVEESEINWEML</sequence>
<evidence type="ECO:0000313" key="2">
    <source>
        <dbReference type="Proteomes" id="UP000829998"/>
    </source>
</evidence>
<accession>A0ABY4LS70</accession>
<dbReference type="EMBL" id="CP096829">
    <property type="protein sequence ID" value="UPZ15059.1"/>
    <property type="molecule type" value="Genomic_DNA"/>
</dbReference>
<name>A0ABY4LS70_9FLAO</name>